<evidence type="ECO:0000256" key="1">
    <source>
        <dbReference type="ARBA" id="ARBA00022603"/>
    </source>
</evidence>
<dbReference type="InterPro" id="IPR029063">
    <property type="entry name" value="SAM-dependent_MTases_sf"/>
</dbReference>
<dbReference type="GO" id="GO:0016279">
    <property type="term" value="F:protein-lysine N-methyltransferase activity"/>
    <property type="evidence" value="ECO:0007669"/>
    <property type="project" value="TreeGrafter"/>
</dbReference>
<accession>A0A1U9KNB7</accession>
<dbReference type="SUPFAM" id="SSF53335">
    <property type="entry name" value="S-adenosyl-L-methionine-dependent methyltransferases"/>
    <property type="match status" value="1"/>
</dbReference>
<dbReference type="PANTHER" id="PTHR43648">
    <property type="entry name" value="ELECTRON TRANSFER FLAVOPROTEIN BETA SUBUNIT LYSINE METHYLTRANSFERASE"/>
    <property type="match status" value="1"/>
</dbReference>
<dbReference type="CDD" id="cd02440">
    <property type="entry name" value="AdoMet_MTases"/>
    <property type="match status" value="1"/>
</dbReference>
<proteinExistence type="predicted"/>
<dbReference type="GO" id="GO:0032259">
    <property type="term" value="P:methylation"/>
    <property type="evidence" value="ECO:0007669"/>
    <property type="project" value="UniProtKB-KW"/>
</dbReference>
<dbReference type="PANTHER" id="PTHR43648:SF1">
    <property type="entry name" value="ELECTRON TRANSFER FLAVOPROTEIN BETA SUBUNIT LYSINE METHYLTRANSFERASE"/>
    <property type="match status" value="1"/>
</dbReference>
<dbReference type="OrthoDB" id="9794615at2"/>
<dbReference type="Gene3D" id="3.40.50.150">
    <property type="entry name" value="Vaccinia Virus protein VP39"/>
    <property type="match status" value="1"/>
</dbReference>
<dbReference type="RefSeq" id="WP_077806250.1">
    <property type="nucleotide sequence ID" value="NZ_BJXS01000008.1"/>
</dbReference>
<dbReference type="AlphaFoldDB" id="A0A1U9KNB7"/>
<dbReference type="STRING" id="320497.A0U93_04215"/>
<dbReference type="EMBL" id="CP014691">
    <property type="protein sequence ID" value="AQS87275.1"/>
    <property type="molecule type" value="Genomic_DNA"/>
</dbReference>
<evidence type="ECO:0000256" key="2">
    <source>
        <dbReference type="ARBA" id="ARBA00022679"/>
    </source>
</evidence>
<name>A0A1U9KNB7_9PROT</name>
<keyword evidence="2" id="KW-0808">Transferase</keyword>
<dbReference type="InterPro" id="IPR050078">
    <property type="entry name" value="Ribosomal_L11_MeTrfase_PrmA"/>
</dbReference>
<keyword evidence="1" id="KW-0489">Methyltransferase</keyword>
<dbReference type="Proteomes" id="UP000188604">
    <property type="component" value="Chromosome"/>
</dbReference>
<sequence>MTDPADFVTGSTIIERPPLTPEIRVHLATEITPIWQATEDHLARVGVEPPFWAFAWPGSQVLARYVLDHPETVHGRRVLDFACGNGLAGIACAIAGAAHVCANDIDSLALVATRLNAALNDVDIETRPGDIVGLQPDYDLLICGDVCYNQPMADLLLPWLRRCAASCDVWMADPGRPYAPRTGVAPLMTVDVPTTRELEDGTSRTTTLYRLMPNA</sequence>
<evidence type="ECO:0000313" key="4">
    <source>
        <dbReference type="Proteomes" id="UP000188604"/>
    </source>
</evidence>
<organism evidence="3 4">
    <name type="scientific">Neoasaia chiangmaiensis</name>
    <dbReference type="NCBI Taxonomy" id="320497"/>
    <lineage>
        <taxon>Bacteria</taxon>
        <taxon>Pseudomonadati</taxon>
        <taxon>Pseudomonadota</taxon>
        <taxon>Alphaproteobacteria</taxon>
        <taxon>Acetobacterales</taxon>
        <taxon>Acetobacteraceae</taxon>
        <taxon>Neoasaia</taxon>
    </lineage>
</organism>
<dbReference type="KEGG" id="nch:A0U93_04215"/>
<protein>
    <submittedName>
        <fullName evidence="3">Nicotinamide N-methyase</fullName>
    </submittedName>
</protein>
<reference evidence="3 4" key="1">
    <citation type="submission" date="2016-03" db="EMBL/GenBank/DDBJ databases">
        <title>Acetic acid bacteria sequencing.</title>
        <authorList>
            <person name="Brandt J."/>
            <person name="Jakob F."/>
            <person name="Vogel R.F."/>
        </authorList>
    </citation>
    <scope>NUCLEOTIDE SEQUENCE [LARGE SCALE GENOMIC DNA]</scope>
    <source>
        <strain evidence="3 4">NBRC 101099</strain>
    </source>
</reference>
<dbReference type="Pfam" id="PF06325">
    <property type="entry name" value="PrmA"/>
    <property type="match status" value="1"/>
</dbReference>
<evidence type="ECO:0000313" key="3">
    <source>
        <dbReference type="EMBL" id="AQS87275.1"/>
    </source>
</evidence>
<gene>
    <name evidence="3" type="ORF">A0U93_04215</name>
</gene>
<keyword evidence="4" id="KW-1185">Reference proteome</keyword>